<keyword evidence="4" id="KW-0833">Ubl conjugation pathway</keyword>
<feature type="region of interest" description="Disordered" evidence="6">
    <location>
        <begin position="134"/>
        <end position="153"/>
    </location>
</feature>
<dbReference type="InterPro" id="IPR000608">
    <property type="entry name" value="UBC"/>
</dbReference>
<dbReference type="GO" id="GO:0005524">
    <property type="term" value="F:ATP binding"/>
    <property type="evidence" value="ECO:0007669"/>
    <property type="project" value="UniProtKB-KW"/>
</dbReference>
<sequence>MHVLPPVGMMITLPSETDLYHWSVTLAGPPASVYSGGTFTLSVNLPRDYPFKAPQVTFVTRIYHPNVTNDSVGSICLSILKPENWKPASRVRAVLDSIRQLLVEPNPDDPLEPRIAEEFKNNPREFEKNARAYVARYAQPQSQPQSQHQPTKK</sequence>
<dbReference type="PANTHER" id="PTHR24068">
    <property type="entry name" value="UBIQUITIN-CONJUGATING ENZYME E2"/>
    <property type="match status" value="1"/>
</dbReference>
<dbReference type="EC" id="2.3.2.23" evidence="1"/>
<evidence type="ECO:0000256" key="1">
    <source>
        <dbReference type="ARBA" id="ARBA00012486"/>
    </source>
</evidence>
<proteinExistence type="predicted"/>
<name>A0AAX6N112_9PEZI</name>
<evidence type="ECO:0000256" key="6">
    <source>
        <dbReference type="SAM" id="MobiDB-lite"/>
    </source>
</evidence>
<dbReference type="SUPFAM" id="SSF54495">
    <property type="entry name" value="UBC-like"/>
    <property type="match status" value="1"/>
</dbReference>
<organism evidence="8 9">
    <name type="scientific">Daldinia eschscholtzii</name>
    <dbReference type="NCBI Taxonomy" id="292717"/>
    <lineage>
        <taxon>Eukaryota</taxon>
        <taxon>Fungi</taxon>
        <taxon>Dikarya</taxon>
        <taxon>Ascomycota</taxon>
        <taxon>Pezizomycotina</taxon>
        <taxon>Sordariomycetes</taxon>
        <taxon>Xylariomycetidae</taxon>
        <taxon>Xylariales</taxon>
        <taxon>Hypoxylaceae</taxon>
        <taxon>Daldinia</taxon>
    </lineage>
</organism>
<keyword evidence="5" id="KW-0067">ATP-binding</keyword>
<dbReference type="PROSITE" id="PS50127">
    <property type="entry name" value="UBC_2"/>
    <property type="match status" value="1"/>
</dbReference>
<dbReference type="SMART" id="SM00212">
    <property type="entry name" value="UBCc"/>
    <property type="match status" value="1"/>
</dbReference>
<evidence type="ECO:0000313" key="8">
    <source>
        <dbReference type="EMBL" id="KAK6958444.1"/>
    </source>
</evidence>
<reference evidence="8 9" key="1">
    <citation type="journal article" date="2024" name="Front Chem Biol">
        <title>Unveiling the potential of Daldinia eschscholtzii MFLUCC 19-0629 through bioactivity and bioinformatics studies for enhanced sustainable agriculture production.</title>
        <authorList>
            <person name="Brooks S."/>
            <person name="Weaver J.A."/>
            <person name="Klomchit A."/>
            <person name="Alharthi S.A."/>
            <person name="Onlamun T."/>
            <person name="Nurani R."/>
            <person name="Vong T.K."/>
            <person name="Alberti F."/>
            <person name="Greco C."/>
        </authorList>
    </citation>
    <scope>NUCLEOTIDE SEQUENCE [LARGE SCALE GENOMIC DNA]</scope>
    <source>
        <strain evidence="8">MFLUCC 19-0629</strain>
    </source>
</reference>
<feature type="compositionally biased region" description="Low complexity" evidence="6">
    <location>
        <begin position="139"/>
        <end position="153"/>
    </location>
</feature>
<evidence type="ECO:0000256" key="4">
    <source>
        <dbReference type="ARBA" id="ARBA00022786"/>
    </source>
</evidence>
<evidence type="ECO:0000256" key="2">
    <source>
        <dbReference type="ARBA" id="ARBA00022679"/>
    </source>
</evidence>
<dbReference type="GO" id="GO:0061631">
    <property type="term" value="F:ubiquitin conjugating enzyme activity"/>
    <property type="evidence" value="ECO:0007669"/>
    <property type="project" value="UniProtKB-EC"/>
</dbReference>
<keyword evidence="9" id="KW-1185">Reference proteome</keyword>
<accession>A0AAX6N112</accession>
<dbReference type="InterPro" id="IPR016135">
    <property type="entry name" value="UBQ-conjugating_enzyme/RWD"/>
</dbReference>
<dbReference type="EMBL" id="JBANMG010000001">
    <property type="protein sequence ID" value="KAK6958444.1"/>
    <property type="molecule type" value="Genomic_DNA"/>
</dbReference>
<evidence type="ECO:0000256" key="5">
    <source>
        <dbReference type="ARBA" id="ARBA00022840"/>
    </source>
</evidence>
<evidence type="ECO:0000259" key="7">
    <source>
        <dbReference type="PROSITE" id="PS50127"/>
    </source>
</evidence>
<keyword evidence="3" id="KW-0547">Nucleotide-binding</keyword>
<comment type="caution">
    <text evidence="8">The sequence shown here is derived from an EMBL/GenBank/DDBJ whole genome shotgun (WGS) entry which is preliminary data.</text>
</comment>
<feature type="domain" description="UBC core" evidence="7">
    <location>
        <begin position="1"/>
        <end position="139"/>
    </location>
</feature>
<evidence type="ECO:0000256" key="3">
    <source>
        <dbReference type="ARBA" id="ARBA00022741"/>
    </source>
</evidence>
<keyword evidence="2" id="KW-0808">Transferase</keyword>
<dbReference type="Gene3D" id="3.10.110.10">
    <property type="entry name" value="Ubiquitin Conjugating Enzyme"/>
    <property type="match status" value="1"/>
</dbReference>
<evidence type="ECO:0000313" key="9">
    <source>
        <dbReference type="Proteomes" id="UP001369815"/>
    </source>
</evidence>
<protein>
    <recommendedName>
        <fullName evidence="1">E2 ubiquitin-conjugating enzyme</fullName>
        <ecNumber evidence="1">2.3.2.23</ecNumber>
    </recommendedName>
</protein>
<dbReference type="AlphaFoldDB" id="A0AAX6N112"/>
<dbReference type="Pfam" id="PF00179">
    <property type="entry name" value="UQ_con"/>
    <property type="match status" value="1"/>
</dbReference>
<gene>
    <name evidence="8" type="ORF">Daesc_001245</name>
</gene>
<dbReference type="FunFam" id="3.10.110.10:FF:000060">
    <property type="entry name" value="Ubiquitin conjugating enzyme (UbcB)"/>
    <property type="match status" value="1"/>
</dbReference>
<dbReference type="Proteomes" id="UP001369815">
    <property type="component" value="Unassembled WGS sequence"/>
</dbReference>